<dbReference type="OrthoDB" id="6150133at2759"/>
<protein>
    <submittedName>
        <fullName evidence="2 3">Uncharacterized protein</fullName>
    </submittedName>
</protein>
<dbReference type="Proteomes" id="UP000009046">
    <property type="component" value="Unassembled WGS sequence"/>
</dbReference>
<evidence type="ECO:0000313" key="3">
    <source>
        <dbReference type="EnsemblMetazoa" id="PHUM250140-PA"/>
    </source>
</evidence>
<reference evidence="2" key="1">
    <citation type="submission" date="2007-04" db="EMBL/GenBank/DDBJ databases">
        <title>Annotation of Pediculus humanus corporis strain USDA.</title>
        <authorList>
            <person name="Kirkness E."/>
            <person name="Hannick L."/>
            <person name="Hass B."/>
            <person name="Bruggner R."/>
            <person name="Lawson D."/>
            <person name="Bidwell S."/>
            <person name="Joardar V."/>
            <person name="Caler E."/>
            <person name="Walenz B."/>
            <person name="Inman J."/>
            <person name="Schobel S."/>
            <person name="Galinsky K."/>
            <person name="Amedeo P."/>
            <person name="Strausberg R."/>
        </authorList>
    </citation>
    <scope>NUCLEOTIDE SEQUENCE</scope>
    <source>
        <strain evidence="2">USDA</strain>
    </source>
</reference>
<organism>
    <name type="scientific">Pediculus humanus subsp. corporis</name>
    <name type="common">Body louse</name>
    <dbReference type="NCBI Taxonomy" id="121224"/>
    <lineage>
        <taxon>Eukaryota</taxon>
        <taxon>Metazoa</taxon>
        <taxon>Ecdysozoa</taxon>
        <taxon>Arthropoda</taxon>
        <taxon>Hexapoda</taxon>
        <taxon>Insecta</taxon>
        <taxon>Pterygota</taxon>
        <taxon>Neoptera</taxon>
        <taxon>Paraneoptera</taxon>
        <taxon>Psocodea</taxon>
        <taxon>Troctomorpha</taxon>
        <taxon>Phthiraptera</taxon>
        <taxon>Anoplura</taxon>
        <taxon>Pediculidae</taxon>
        <taxon>Pediculus</taxon>
    </lineage>
</organism>
<dbReference type="EnsemblMetazoa" id="PHUM250140-RA">
    <property type="protein sequence ID" value="PHUM250140-PA"/>
    <property type="gene ID" value="PHUM250140"/>
</dbReference>
<dbReference type="InParanoid" id="E0VJT4"/>
<dbReference type="KEGG" id="phu:Phum_PHUM250140"/>
<dbReference type="CTD" id="8238825"/>
<dbReference type="VEuPathDB" id="VectorBase:PHUM250140"/>
<evidence type="ECO:0000256" key="1">
    <source>
        <dbReference type="SAM" id="MobiDB-lite"/>
    </source>
</evidence>
<accession>E0VJT4</accession>
<dbReference type="EMBL" id="AAZO01002898">
    <property type="status" value="NOT_ANNOTATED_CDS"/>
    <property type="molecule type" value="Genomic_DNA"/>
</dbReference>
<reference evidence="3" key="3">
    <citation type="submission" date="2020-05" db="UniProtKB">
        <authorList>
            <consortium name="EnsemblMetazoa"/>
        </authorList>
    </citation>
    <scope>IDENTIFICATION</scope>
    <source>
        <strain evidence="3">USDA</strain>
    </source>
</reference>
<dbReference type="AlphaFoldDB" id="E0VJT4"/>
<name>E0VJT4_PEDHC</name>
<reference evidence="2" key="2">
    <citation type="submission" date="2007-04" db="EMBL/GenBank/DDBJ databases">
        <title>The genome of the human body louse.</title>
        <authorList>
            <consortium name="The Human Body Louse Genome Consortium"/>
            <person name="Kirkness E."/>
            <person name="Walenz B."/>
            <person name="Hass B."/>
            <person name="Bruggner R."/>
            <person name="Strausberg R."/>
        </authorList>
    </citation>
    <scope>NUCLEOTIDE SEQUENCE</scope>
    <source>
        <strain evidence="2">USDA</strain>
    </source>
</reference>
<feature type="region of interest" description="Disordered" evidence="1">
    <location>
        <begin position="1"/>
        <end position="22"/>
    </location>
</feature>
<feature type="region of interest" description="Disordered" evidence="1">
    <location>
        <begin position="55"/>
        <end position="80"/>
    </location>
</feature>
<proteinExistence type="predicted"/>
<keyword evidence="4" id="KW-1185">Reference proteome</keyword>
<dbReference type="RefSeq" id="XP_002426378.1">
    <property type="nucleotide sequence ID" value="XM_002426333.1"/>
</dbReference>
<dbReference type="GeneID" id="8238825"/>
<evidence type="ECO:0000313" key="4">
    <source>
        <dbReference type="Proteomes" id="UP000009046"/>
    </source>
</evidence>
<feature type="compositionally biased region" description="Acidic residues" evidence="1">
    <location>
        <begin position="58"/>
        <end position="70"/>
    </location>
</feature>
<dbReference type="EMBL" id="DS235226">
    <property type="protein sequence ID" value="EEB13640.1"/>
    <property type="molecule type" value="Genomic_DNA"/>
</dbReference>
<dbReference type="eggNOG" id="ENOG502S9RY">
    <property type="taxonomic scope" value="Eukaryota"/>
</dbReference>
<evidence type="ECO:0000313" key="2">
    <source>
        <dbReference type="EMBL" id="EEB13640.1"/>
    </source>
</evidence>
<sequence length="337" mass="39293">MPEKENQPSEKPPQTPTGPAAPDIDFIPYILVHKVHRNLKSSQVEIVPLHHYFRDVTPEPEPEGEGEQETEIPGPPPVIYAPPLPALKEKKNWWDFFRPIYGFNEPRVRSRLEKLMNSWIVHVTDRKYMIKLQEKIKEDHLKSLKKRIKEREADEMEREKNLVLEGKIPFEEAPVELRLHPIFVIGQIAEKIIEERKTWVIVLVLMMMMMMVLQKKQITKTDLYKTPLARIRAAEKALKETVFVKVSEDDNVSQSVAVICDTDADALEDILKGYMFSDEDYSLLKYEYPEIKNMKLTDVNCNGIIQSSRKNNFPSKTTFVTMNLYKNRLGKSIEKIF</sequence>
<dbReference type="HOGENOM" id="CLU_824670_0_0_1"/>
<gene>
    <name evidence="3" type="primary">8238825</name>
    <name evidence="2" type="ORF">Phum_PHUM250140</name>
</gene>